<dbReference type="SUPFAM" id="SSF52091">
    <property type="entry name" value="SpoIIaa-like"/>
    <property type="match status" value="1"/>
</dbReference>
<dbReference type="CDD" id="cd00051">
    <property type="entry name" value="EFh"/>
    <property type="match status" value="1"/>
</dbReference>
<reference evidence="7 8" key="1">
    <citation type="journal article" date="2012" name="Genome Biol.">
        <title>Genome and low-iron response of an oceanic diatom adapted to chronic iron limitation.</title>
        <authorList>
            <person name="Lommer M."/>
            <person name="Specht M."/>
            <person name="Roy A.S."/>
            <person name="Kraemer L."/>
            <person name="Andreson R."/>
            <person name="Gutowska M.A."/>
            <person name="Wolf J."/>
            <person name="Bergner S.V."/>
            <person name="Schilhabel M.B."/>
            <person name="Klostermeier U.C."/>
            <person name="Beiko R.G."/>
            <person name="Rosenstiel P."/>
            <person name="Hippler M."/>
            <person name="Laroche J."/>
        </authorList>
    </citation>
    <scope>NUCLEOTIDE SEQUENCE [LARGE SCALE GENOMIC DNA]</scope>
    <source>
        <strain evidence="7 8">CCMP1005</strain>
    </source>
</reference>
<feature type="compositionally biased region" description="Polar residues" evidence="2">
    <location>
        <begin position="30"/>
        <end position="39"/>
    </location>
</feature>
<evidence type="ECO:0000259" key="4">
    <source>
        <dbReference type="PROSITE" id="PS50042"/>
    </source>
</evidence>
<dbReference type="InterPro" id="IPR011992">
    <property type="entry name" value="EF-hand-dom_pair"/>
</dbReference>
<dbReference type="GO" id="GO:0005509">
    <property type="term" value="F:calcium ion binding"/>
    <property type="evidence" value="ECO:0007669"/>
    <property type="project" value="InterPro"/>
</dbReference>
<evidence type="ECO:0000313" key="7">
    <source>
        <dbReference type="EMBL" id="EJK63483.1"/>
    </source>
</evidence>
<feature type="region of interest" description="Disordered" evidence="2">
    <location>
        <begin position="1"/>
        <end position="56"/>
    </location>
</feature>
<dbReference type="InterPro" id="IPR052706">
    <property type="entry name" value="Membrane-Transporter-like"/>
</dbReference>
<feature type="transmembrane region" description="Helical" evidence="3">
    <location>
        <begin position="481"/>
        <end position="501"/>
    </location>
</feature>
<feature type="compositionally biased region" description="Basic and acidic residues" evidence="2">
    <location>
        <begin position="15"/>
        <end position="26"/>
    </location>
</feature>
<evidence type="ECO:0000256" key="3">
    <source>
        <dbReference type="SAM" id="Phobius"/>
    </source>
</evidence>
<keyword evidence="3" id="KW-0472">Membrane</keyword>
<dbReference type="Proteomes" id="UP000266841">
    <property type="component" value="Unassembled WGS sequence"/>
</dbReference>
<evidence type="ECO:0000259" key="5">
    <source>
        <dbReference type="PROSITE" id="PS50222"/>
    </source>
</evidence>
<dbReference type="eggNOG" id="KOG0236">
    <property type="taxonomic scope" value="Eukaryota"/>
</dbReference>
<name>K0SBG3_THAOC</name>
<dbReference type="Gene3D" id="2.60.120.10">
    <property type="entry name" value="Jelly Rolls"/>
    <property type="match status" value="1"/>
</dbReference>
<evidence type="ECO:0000256" key="2">
    <source>
        <dbReference type="SAM" id="MobiDB-lite"/>
    </source>
</evidence>
<dbReference type="InterPro" id="IPR036513">
    <property type="entry name" value="STAS_dom_sf"/>
</dbReference>
<dbReference type="Gene3D" id="3.30.750.24">
    <property type="entry name" value="STAS domain"/>
    <property type="match status" value="1"/>
</dbReference>
<dbReference type="EMBL" id="AGNL01018217">
    <property type="protein sequence ID" value="EJK63483.1"/>
    <property type="molecule type" value="Genomic_DNA"/>
</dbReference>
<dbReference type="CDD" id="cd07042">
    <property type="entry name" value="STAS_SulP_like_sulfate_transporter"/>
    <property type="match status" value="1"/>
</dbReference>
<feature type="transmembrane region" description="Helical" evidence="3">
    <location>
        <begin position="446"/>
        <end position="469"/>
    </location>
</feature>
<feature type="domain" description="STAS" evidence="6">
    <location>
        <begin position="536"/>
        <end position="605"/>
    </location>
</feature>
<dbReference type="InterPro" id="IPR014710">
    <property type="entry name" value="RmlC-like_jellyroll"/>
</dbReference>
<feature type="domain" description="EF-hand" evidence="5">
    <location>
        <begin position="1126"/>
        <end position="1159"/>
    </location>
</feature>
<feature type="transmembrane region" description="Helical" evidence="3">
    <location>
        <begin position="132"/>
        <end position="149"/>
    </location>
</feature>
<keyword evidence="3" id="KW-0812">Transmembrane</keyword>
<organism evidence="7 8">
    <name type="scientific">Thalassiosira oceanica</name>
    <name type="common">Marine diatom</name>
    <dbReference type="NCBI Taxonomy" id="159749"/>
    <lineage>
        <taxon>Eukaryota</taxon>
        <taxon>Sar</taxon>
        <taxon>Stramenopiles</taxon>
        <taxon>Ochrophyta</taxon>
        <taxon>Bacillariophyta</taxon>
        <taxon>Coscinodiscophyceae</taxon>
        <taxon>Thalassiosirophycidae</taxon>
        <taxon>Thalassiosirales</taxon>
        <taxon>Thalassiosiraceae</taxon>
        <taxon>Thalassiosira</taxon>
    </lineage>
</organism>
<feature type="compositionally biased region" description="Basic and acidic residues" evidence="2">
    <location>
        <begin position="40"/>
        <end position="54"/>
    </location>
</feature>
<dbReference type="PANTHER" id="PTHR43310">
    <property type="entry name" value="SULFATE TRANSPORTER YBAR-RELATED"/>
    <property type="match status" value="1"/>
</dbReference>
<feature type="transmembrane region" description="Helical" evidence="3">
    <location>
        <begin position="231"/>
        <end position="254"/>
    </location>
</feature>
<dbReference type="InterPro" id="IPR018247">
    <property type="entry name" value="EF_Hand_1_Ca_BS"/>
</dbReference>
<feature type="transmembrane region" description="Helical" evidence="3">
    <location>
        <begin position="202"/>
        <end position="224"/>
    </location>
</feature>
<evidence type="ECO:0000313" key="8">
    <source>
        <dbReference type="Proteomes" id="UP000266841"/>
    </source>
</evidence>
<accession>K0SBG3</accession>
<evidence type="ECO:0000259" key="6">
    <source>
        <dbReference type="PROSITE" id="PS50801"/>
    </source>
</evidence>
<dbReference type="AlphaFoldDB" id="K0SBG3"/>
<proteinExistence type="predicted"/>
<protein>
    <submittedName>
        <fullName evidence="7">Uncharacterized protein</fullName>
    </submittedName>
</protein>
<dbReference type="PANTHER" id="PTHR43310:SF2">
    <property type="entry name" value="SLC26A_SULP TRANSPORTER DOMAIN-CONTAINING PROTEIN"/>
    <property type="match status" value="1"/>
</dbReference>
<dbReference type="Gene3D" id="1.10.238.10">
    <property type="entry name" value="EF-hand"/>
    <property type="match status" value="1"/>
</dbReference>
<feature type="domain" description="Cyclic nucleotide-binding" evidence="4">
    <location>
        <begin position="697"/>
        <end position="780"/>
    </location>
</feature>
<feature type="transmembrane region" description="Helical" evidence="3">
    <location>
        <begin position="266"/>
        <end position="283"/>
    </location>
</feature>
<dbReference type="Pfam" id="PF00027">
    <property type="entry name" value="cNMP_binding"/>
    <property type="match status" value="1"/>
</dbReference>
<dbReference type="InterPro" id="IPR002048">
    <property type="entry name" value="EF_hand_dom"/>
</dbReference>
<dbReference type="CDD" id="cd00038">
    <property type="entry name" value="CAP_ED"/>
    <property type="match status" value="1"/>
</dbReference>
<dbReference type="InterPro" id="IPR000595">
    <property type="entry name" value="cNMP-bd_dom"/>
</dbReference>
<dbReference type="PROSITE" id="PS00018">
    <property type="entry name" value="EF_HAND_1"/>
    <property type="match status" value="2"/>
</dbReference>
<feature type="transmembrane region" description="Helical" evidence="3">
    <location>
        <begin position="295"/>
        <end position="315"/>
    </location>
</feature>
<feature type="transmembrane region" description="Helical" evidence="3">
    <location>
        <begin position="61"/>
        <end position="83"/>
    </location>
</feature>
<feature type="transmembrane region" description="Helical" evidence="3">
    <location>
        <begin position="103"/>
        <end position="120"/>
    </location>
</feature>
<keyword evidence="1" id="KW-0106">Calcium</keyword>
<dbReference type="PROSITE" id="PS50801">
    <property type="entry name" value="STAS"/>
    <property type="match status" value="1"/>
</dbReference>
<evidence type="ECO:0000256" key="1">
    <source>
        <dbReference type="ARBA" id="ARBA00022837"/>
    </source>
</evidence>
<keyword evidence="3" id="KW-1133">Transmembrane helix</keyword>
<gene>
    <name evidence="7" type="ORF">THAOC_15850</name>
</gene>
<dbReference type="SMART" id="SM00054">
    <property type="entry name" value="EFh"/>
    <property type="match status" value="3"/>
</dbReference>
<dbReference type="SUPFAM" id="SSF47473">
    <property type="entry name" value="EF-hand"/>
    <property type="match status" value="1"/>
</dbReference>
<sequence length="1159" mass="126522">MGDNSESCGGGGDVENQKELRERNEDDSSENTISTSSKDPVSKAKDGHHAHGDEGPTTTSLVASAVVCFVIYFVFCIVFSSVVWDPLAFASSSDPTFGVPQGVGINLLGIAIGCVAFAANSGSKAVMAGPDLIPVVFFAQAGASVVAYLSSISSDPYSGCNDETTHHRILGGGGYGDSPDPCVHRRLADDEVYLDDDAKMQVVPTTLAAMMIGNAVTGLLFYGLGKMKNTAAVIGFIPAAVVAGFLTCIGYKVRLQGEDLPHANDPWVPLTIALVYGITLYALKRKHIIAAEKLILGFITVPLIMFFVITAAMGVPMEQLRQEGWFLTQQGDGIECTTGCPFTVTQFWQGWGIAYSGGRGNGVAWAALPRAIPIFIMGSVMTTLDNMLKLTSSEKALGVDLDYNHEMKLGGKATMFSSLIVGSPAYGQTKFNVMNLSIARTSTSEVPSMLLGTISVLFFFSGLAGPVILLPLGVQPMLPGLLVVFCLGLILATFEFMFAFMHAAKPPIILKGAECCSSTVRSEKHEKQLAIVARWYQVDNFVFFGTANAIYQLLKSNVEHQATLPRPTRMKYFILDLHGVTGIDLTAKDVFVKVKRLLNDHGITLIWTVGGKIMRKLRRWGILKEEPFDSIDLALRYVEDGCLSRAHKLCEKWLVNNTVRSIFEQQTMATIFSLSVRSDDKSLASTRLRPWGERLNLKEDQMIFTESSQDDNLYMLYDGEVEVQSSDGSCRAVFNGSFFNLDALLISVGSLPGPPTTVCATAKKDTMVLKITKQKFRQCMREDGALGEWRRYDEHTSQPLNSAPIAAQKLLLTLIVQNENSRPGKKRALWKTDRETSMIKLDTVPFVGSIASRLLLGDDYIIDLTPSQIENFSTIYDIIAADGGGEEIPMTSFADHVKQEARAQGSTLDPEQFNLLIEKSGIDEDGDGSLSKDEFLNFLRGLIIAAIPAKEVDTLKIAYDNALAEHPEGPMDEVRIKALFNNLGFDVKHPGIHAVLGSVDADGDGEVDFDEFMAGVGMMKKLLAQSHDLDNAFLEYKGRATILRRSLVITESASRGTNKGRRRATLTKRLSSLFTAKATAVSHQEESDEVGRGNTQQDISDNGDNDVRKLELEVPDLVAFLKITPEEAEEMIFLADEDDGDDAGTIDRAEFQQLLKTWA</sequence>
<feature type="region of interest" description="Disordered" evidence="2">
    <location>
        <begin position="1081"/>
        <end position="1106"/>
    </location>
</feature>
<feature type="domain" description="EF-hand" evidence="5">
    <location>
        <begin position="999"/>
        <end position="1022"/>
    </location>
</feature>
<dbReference type="Pfam" id="PF01740">
    <property type="entry name" value="STAS"/>
    <property type="match status" value="1"/>
</dbReference>
<feature type="domain" description="EF-hand" evidence="5">
    <location>
        <begin position="922"/>
        <end position="945"/>
    </location>
</feature>
<feature type="compositionally biased region" description="Polar residues" evidence="2">
    <location>
        <begin position="1093"/>
        <end position="1102"/>
    </location>
</feature>
<dbReference type="PROSITE" id="PS50222">
    <property type="entry name" value="EF_HAND_2"/>
    <property type="match status" value="3"/>
</dbReference>
<dbReference type="Pfam" id="PF13499">
    <property type="entry name" value="EF-hand_7"/>
    <property type="match status" value="1"/>
</dbReference>
<comment type="caution">
    <text evidence="7">The sequence shown here is derived from an EMBL/GenBank/DDBJ whole genome shotgun (WGS) entry which is preliminary data.</text>
</comment>
<dbReference type="InterPro" id="IPR018490">
    <property type="entry name" value="cNMP-bd_dom_sf"/>
</dbReference>
<dbReference type="InterPro" id="IPR002645">
    <property type="entry name" value="STAS_dom"/>
</dbReference>
<dbReference type="OrthoDB" id="409725at2759"/>
<keyword evidence="8" id="KW-1185">Reference proteome</keyword>
<dbReference type="PROSITE" id="PS50042">
    <property type="entry name" value="CNMP_BINDING_3"/>
    <property type="match status" value="1"/>
</dbReference>
<dbReference type="SUPFAM" id="SSF51206">
    <property type="entry name" value="cAMP-binding domain-like"/>
    <property type="match status" value="1"/>
</dbReference>